<evidence type="ECO:0000313" key="2">
    <source>
        <dbReference type="EMBL" id="KAF6140168.1"/>
    </source>
</evidence>
<dbReference type="PANTHER" id="PTHR34466:SF3">
    <property type="entry name" value="OS11G0129800 PROTEIN"/>
    <property type="match status" value="1"/>
</dbReference>
<protein>
    <submittedName>
        <fullName evidence="2">Uncharacterized protein</fullName>
    </submittedName>
</protein>
<accession>A0A7J7LC55</accession>
<name>A0A7J7LC55_9MAGN</name>
<keyword evidence="1" id="KW-0175">Coiled coil</keyword>
<gene>
    <name evidence="2" type="ORF">GIB67_028974</name>
</gene>
<evidence type="ECO:0000256" key="1">
    <source>
        <dbReference type="SAM" id="Coils"/>
    </source>
</evidence>
<dbReference type="PANTHER" id="PTHR34466">
    <property type="entry name" value="OS11G0129800 PROTEIN"/>
    <property type="match status" value="1"/>
</dbReference>
<dbReference type="EMBL" id="JACGCM010002399">
    <property type="protein sequence ID" value="KAF6140168.1"/>
    <property type="molecule type" value="Genomic_DNA"/>
</dbReference>
<evidence type="ECO:0000313" key="3">
    <source>
        <dbReference type="Proteomes" id="UP000541444"/>
    </source>
</evidence>
<comment type="caution">
    <text evidence="2">The sequence shown here is derived from an EMBL/GenBank/DDBJ whole genome shotgun (WGS) entry which is preliminary data.</text>
</comment>
<reference evidence="2 3" key="1">
    <citation type="journal article" date="2020" name="IScience">
        <title>Genome Sequencing of the Endangered Kingdonia uniflora (Circaeasteraceae, Ranunculales) Reveals Potential Mechanisms of Evolutionary Specialization.</title>
        <authorList>
            <person name="Sun Y."/>
            <person name="Deng T."/>
            <person name="Zhang A."/>
            <person name="Moore M.J."/>
            <person name="Landis J.B."/>
            <person name="Lin N."/>
            <person name="Zhang H."/>
            <person name="Zhang X."/>
            <person name="Huang J."/>
            <person name="Zhang X."/>
            <person name="Sun H."/>
            <person name="Wang H."/>
        </authorList>
    </citation>
    <scope>NUCLEOTIDE SEQUENCE [LARGE SCALE GENOMIC DNA]</scope>
    <source>
        <strain evidence="2">TB1705</strain>
        <tissue evidence="2">Leaf</tissue>
    </source>
</reference>
<feature type="non-terminal residue" evidence="2">
    <location>
        <position position="1"/>
    </location>
</feature>
<feature type="coiled-coil region" evidence="1">
    <location>
        <begin position="35"/>
        <end position="62"/>
    </location>
</feature>
<organism evidence="2 3">
    <name type="scientific">Kingdonia uniflora</name>
    <dbReference type="NCBI Taxonomy" id="39325"/>
    <lineage>
        <taxon>Eukaryota</taxon>
        <taxon>Viridiplantae</taxon>
        <taxon>Streptophyta</taxon>
        <taxon>Embryophyta</taxon>
        <taxon>Tracheophyta</taxon>
        <taxon>Spermatophyta</taxon>
        <taxon>Magnoliopsida</taxon>
        <taxon>Ranunculales</taxon>
        <taxon>Circaeasteraceae</taxon>
        <taxon>Kingdonia</taxon>
    </lineage>
</organism>
<dbReference type="OrthoDB" id="660305at2759"/>
<dbReference type="Proteomes" id="UP000541444">
    <property type="component" value="Unassembled WGS sequence"/>
</dbReference>
<proteinExistence type="predicted"/>
<sequence length="197" mass="22530">AIQRNSPTVIATANVADIPPKLVNPDAVELVLEVRRQYSSKLNQFEERAKKLRENLAVEEYRGQELGQQNNVERWKMSKRLTEEAMKYFDECVSKSTFDSSDFSSTEDTPSNLGAFDSLVADDRAFPSASSSASTHYVASRNHDKNKATFDCLHKTYGFLTPNFWRETRFNKSPFQEWIDILKTPTKITLVIEPVKK</sequence>
<dbReference type="AlphaFoldDB" id="A0A7J7LC55"/>
<keyword evidence="3" id="KW-1185">Reference proteome</keyword>